<comment type="caution">
    <text evidence="1">The sequence shown here is derived from an EMBL/GenBank/DDBJ whole genome shotgun (WGS) entry which is preliminary data.</text>
</comment>
<accession>A0ABW6CDE1</accession>
<name>A0ABW6CDE1_RAHSY</name>
<sequence>MLVIGEAAQDESANIKAIVGFCRHSATWRERRDKNKIFKKMGEEYHDIKCPELSGHLGFLQV</sequence>
<organism evidence="1 2">
    <name type="scientific">Rahnella sp. (strain Y9602)</name>
    <dbReference type="NCBI Taxonomy" id="2703885"/>
    <lineage>
        <taxon>Bacteria</taxon>
        <taxon>Pseudomonadati</taxon>
        <taxon>Pseudomonadota</taxon>
        <taxon>Gammaproteobacteria</taxon>
        <taxon>Enterobacterales</taxon>
        <taxon>Yersiniaceae</taxon>
        <taxon>Rahnella</taxon>
    </lineage>
</organism>
<dbReference type="RefSeq" id="WP_041673160.1">
    <property type="nucleotide sequence ID" value="NC_015061.1"/>
</dbReference>
<protein>
    <submittedName>
        <fullName evidence="1">Uncharacterized protein</fullName>
    </submittedName>
</protein>
<evidence type="ECO:0000313" key="1">
    <source>
        <dbReference type="EMBL" id="MFD3225902.1"/>
    </source>
</evidence>
<reference evidence="1 2" key="1">
    <citation type="submission" date="2024-09" db="EMBL/GenBank/DDBJ databases">
        <title>Genomes of Rahnella.</title>
        <authorList>
            <person name="Mnguni F.C."/>
            <person name="Shin G.Y."/>
            <person name="Coutinho T."/>
        </authorList>
    </citation>
    <scope>NUCLEOTIDE SEQUENCE [LARGE SCALE GENOMIC DNA]</scope>
    <source>
        <strain evidence="1 2">20WA0057</strain>
    </source>
</reference>
<proteinExistence type="predicted"/>
<evidence type="ECO:0000313" key="2">
    <source>
        <dbReference type="Proteomes" id="UP001598201"/>
    </source>
</evidence>
<dbReference type="Proteomes" id="UP001598201">
    <property type="component" value="Unassembled WGS sequence"/>
</dbReference>
<keyword evidence="2" id="KW-1185">Reference proteome</keyword>
<gene>
    <name evidence="1" type="ORF">ACFPK4_20340</name>
</gene>
<dbReference type="EMBL" id="JBHUCJ010000064">
    <property type="protein sequence ID" value="MFD3225902.1"/>
    <property type="molecule type" value="Genomic_DNA"/>
</dbReference>